<comment type="caution">
    <text evidence="1">The sequence shown here is derived from an EMBL/GenBank/DDBJ whole genome shotgun (WGS) entry which is preliminary data.</text>
</comment>
<dbReference type="AlphaFoldDB" id="A0A0F9EIR2"/>
<reference evidence="1" key="1">
    <citation type="journal article" date="2015" name="Nature">
        <title>Complex archaea that bridge the gap between prokaryotes and eukaryotes.</title>
        <authorList>
            <person name="Spang A."/>
            <person name="Saw J.H."/>
            <person name="Jorgensen S.L."/>
            <person name="Zaremba-Niedzwiedzka K."/>
            <person name="Martijn J."/>
            <person name="Lind A.E."/>
            <person name="van Eijk R."/>
            <person name="Schleper C."/>
            <person name="Guy L."/>
            <person name="Ettema T.J."/>
        </authorList>
    </citation>
    <scope>NUCLEOTIDE SEQUENCE</scope>
</reference>
<protein>
    <submittedName>
        <fullName evidence="1">Uncharacterized protein</fullName>
    </submittedName>
</protein>
<proteinExistence type="predicted"/>
<name>A0A0F9EIR2_9ZZZZ</name>
<dbReference type="EMBL" id="LAZR01024794">
    <property type="protein sequence ID" value="KKL73988.1"/>
    <property type="molecule type" value="Genomic_DNA"/>
</dbReference>
<evidence type="ECO:0000313" key="1">
    <source>
        <dbReference type="EMBL" id="KKL73988.1"/>
    </source>
</evidence>
<sequence>MRYTLFHDCPPGGCHIFFVAEQVRLRVLGQDLLTTRSMAEKIQENFEHPELIQIIGDPGYVDSEWHPPVIFPWEEA</sequence>
<accession>A0A0F9EIR2</accession>
<organism evidence="1">
    <name type="scientific">marine sediment metagenome</name>
    <dbReference type="NCBI Taxonomy" id="412755"/>
    <lineage>
        <taxon>unclassified sequences</taxon>
        <taxon>metagenomes</taxon>
        <taxon>ecological metagenomes</taxon>
    </lineage>
</organism>
<gene>
    <name evidence="1" type="ORF">LCGC14_2069390</name>
</gene>